<comment type="caution">
    <text evidence="4">The sequence shown here is derived from an EMBL/GenBank/DDBJ whole genome shotgun (WGS) entry which is preliminary data.</text>
</comment>
<evidence type="ECO:0000259" key="3">
    <source>
        <dbReference type="PROSITE" id="PS50888"/>
    </source>
</evidence>
<sequence length="191" mass="20789">MTHNTRSARLSQQRQGNNGNPQSFQWTDPMLQHSVHISSNTATTTTSSSCSPTSSFGGSVDFSAGPPVGRVPHKRVEKKYREGMKAMSRRLRNAIPTLKNNGDPDDIFTEAATPGSSSSPTRVTKAGIIARAIEYIEQIEAENERMQASYAGTVQENEMLKHAALELEARWSVPRCGIFSGAPENECCASC</sequence>
<dbReference type="InParanoid" id="K2R9A3"/>
<keyword evidence="1" id="KW-0175">Coiled coil</keyword>
<accession>K2R9A3</accession>
<protein>
    <recommendedName>
        <fullName evidence="3">BHLH domain-containing protein</fullName>
    </recommendedName>
</protein>
<proteinExistence type="predicted"/>
<evidence type="ECO:0000256" key="2">
    <source>
        <dbReference type="SAM" id="MobiDB-lite"/>
    </source>
</evidence>
<dbReference type="Gene3D" id="4.10.280.10">
    <property type="entry name" value="Helix-loop-helix DNA-binding domain"/>
    <property type="match status" value="1"/>
</dbReference>
<feature type="region of interest" description="Disordered" evidence="2">
    <location>
        <begin position="39"/>
        <end position="73"/>
    </location>
</feature>
<dbReference type="PANTHER" id="PTHR47336:SF2">
    <property type="entry name" value="TRANSCRIPTION FACTOR HMS1-RELATED"/>
    <property type="match status" value="1"/>
</dbReference>
<dbReference type="Pfam" id="PF00010">
    <property type="entry name" value="HLH"/>
    <property type="match status" value="1"/>
</dbReference>
<dbReference type="InterPro" id="IPR052099">
    <property type="entry name" value="Regulatory_TF_Diverse"/>
</dbReference>
<dbReference type="OrthoDB" id="2133190at2759"/>
<dbReference type="STRING" id="1126212.K2R9A3"/>
<feature type="coiled-coil region" evidence="1">
    <location>
        <begin position="129"/>
        <end position="156"/>
    </location>
</feature>
<dbReference type="SMART" id="SM00353">
    <property type="entry name" value="HLH"/>
    <property type="match status" value="1"/>
</dbReference>
<dbReference type="VEuPathDB" id="FungiDB:MPH_13508"/>
<name>K2R9A3_MACPH</name>
<dbReference type="PROSITE" id="PS50888">
    <property type="entry name" value="BHLH"/>
    <property type="match status" value="1"/>
</dbReference>
<dbReference type="EMBL" id="AHHD01000661">
    <property type="protein sequence ID" value="EKG09452.1"/>
    <property type="molecule type" value="Genomic_DNA"/>
</dbReference>
<evidence type="ECO:0000256" key="1">
    <source>
        <dbReference type="SAM" id="Coils"/>
    </source>
</evidence>
<dbReference type="InterPro" id="IPR011598">
    <property type="entry name" value="bHLH_dom"/>
</dbReference>
<dbReference type="PANTHER" id="PTHR47336">
    <property type="entry name" value="TRANSCRIPTION FACTOR HMS1-RELATED"/>
    <property type="match status" value="1"/>
</dbReference>
<dbReference type="SUPFAM" id="SSF47459">
    <property type="entry name" value="HLH, helix-loop-helix DNA-binding domain"/>
    <property type="match status" value="1"/>
</dbReference>
<organism evidence="4 5">
    <name type="scientific">Macrophomina phaseolina (strain MS6)</name>
    <name type="common">Charcoal rot fungus</name>
    <dbReference type="NCBI Taxonomy" id="1126212"/>
    <lineage>
        <taxon>Eukaryota</taxon>
        <taxon>Fungi</taxon>
        <taxon>Dikarya</taxon>
        <taxon>Ascomycota</taxon>
        <taxon>Pezizomycotina</taxon>
        <taxon>Dothideomycetes</taxon>
        <taxon>Dothideomycetes incertae sedis</taxon>
        <taxon>Botryosphaeriales</taxon>
        <taxon>Botryosphaeriaceae</taxon>
        <taxon>Macrophomina</taxon>
    </lineage>
</organism>
<evidence type="ECO:0000313" key="4">
    <source>
        <dbReference type="EMBL" id="EKG09452.1"/>
    </source>
</evidence>
<dbReference type="CDD" id="cd11395">
    <property type="entry name" value="bHLHzip_SREBP_like"/>
    <property type="match status" value="1"/>
</dbReference>
<dbReference type="AlphaFoldDB" id="K2R9A3"/>
<gene>
    <name evidence="4" type="ORF">MPH_13508</name>
</gene>
<dbReference type="GO" id="GO:0046983">
    <property type="term" value="F:protein dimerization activity"/>
    <property type="evidence" value="ECO:0007669"/>
    <property type="project" value="InterPro"/>
</dbReference>
<feature type="compositionally biased region" description="Low complexity" evidence="2">
    <location>
        <begin position="39"/>
        <end position="55"/>
    </location>
</feature>
<dbReference type="InterPro" id="IPR036638">
    <property type="entry name" value="HLH_DNA-bd_sf"/>
</dbReference>
<evidence type="ECO:0000313" key="5">
    <source>
        <dbReference type="Proteomes" id="UP000007129"/>
    </source>
</evidence>
<dbReference type="Proteomes" id="UP000007129">
    <property type="component" value="Unassembled WGS sequence"/>
</dbReference>
<dbReference type="HOGENOM" id="CLU_1421674_0_0_1"/>
<reference evidence="4 5" key="1">
    <citation type="journal article" date="2012" name="BMC Genomics">
        <title>Tools to kill: Genome of one of the most destructive plant pathogenic fungi Macrophomina phaseolina.</title>
        <authorList>
            <person name="Islam M.S."/>
            <person name="Haque M.S."/>
            <person name="Islam M.M."/>
            <person name="Emdad E.M."/>
            <person name="Halim A."/>
            <person name="Hossen Q.M.M."/>
            <person name="Hossain M.Z."/>
            <person name="Ahmed B."/>
            <person name="Rahim S."/>
            <person name="Rahman M.S."/>
            <person name="Alam M.M."/>
            <person name="Hou S."/>
            <person name="Wan X."/>
            <person name="Saito J.A."/>
            <person name="Alam M."/>
        </authorList>
    </citation>
    <scope>NUCLEOTIDE SEQUENCE [LARGE SCALE GENOMIC DNA]</scope>
    <source>
        <strain evidence="4 5">MS6</strain>
    </source>
</reference>
<feature type="region of interest" description="Disordered" evidence="2">
    <location>
        <begin position="1"/>
        <end position="26"/>
    </location>
</feature>
<feature type="domain" description="BHLH" evidence="3">
    <location>
        <begin position="68"/>
        <end position="139"/>
    </location>
</feature>